<proteinExistence type="predicted"/>
<keyword evidence="2" id="KW-0812">Transmembrane</keyword>
<evidence type="ECO:0000256" key="1">
    <source>
        <dbReference type="SAM" id="MobiDB-lite"/>
    </source>
</evidence>
<feature type="compositionally biased region" description="Basic and acidic residues" evidence="1">
    <location>
        <begin position="157"/>
        <end position="171"/>
    </location>
</feature>
<keyword evidence="4" id="KW-1185">Reference proteome</keyword>
<reference evidence="3 4" key="2">
    <citation type="submission" date="2018-11" db="EMBL/GenBank/DDBJ databases">
        <authorList>
            <consortium name="Pathogen Informatics"/>
        </authorList>
    </citation>
    <scope>NUCLEOTIDE SEQUENCE [LARGE SCALE GENOMIC DNA]</scope>
</reference>
<feature type="region of interest" description="Disordered" evidence="1">
    <location>
        <begin position="140"/>
        <end position="171"/>
    </location>
</feature>
<gene>
    <name evidence="3" type="ORF">ASIM_LOCUS776</name>
</gene>
<protein>
    <submittedName>
        <fullName evidence="3 5">Uncharacterized protein</fullName>
    </submittedName>
</protein>
<feature type="compositionally biased region" description="Basic residues" evidence="1">
    <location>
        <begin position="140"/>
        <end position="151"/>
    </location>
</feature>
<evidence type="ECO:0000313" key="3">
    <source>
        <dbReference type="EMBL" id="VDK18078.1"/>
    </source>
</evidence>
<dbReference type="WBParaSite" id="ASIM_0000087901-mRNA-1">
    <property type="protein sequence ID" value="ASIM_0000087901-mRNA-1"/>
    <property type="gene ID" value="ASIM_0000087901"/>
</dbReference>
<reference evidence="5" key="1">
    <citation type="submission" date="2017-02" db="UniProtKB">
        <authorList>
            <consortium name="WormBaseParasite"/>
        </authorList>
    </citation>
    <scope>IDENTIFICATION</scope>
</reference>
<feature type="transmembrane region" description="Helical" evidence="2">
    <location>
        <begin position="45"/>
        <end position="63"/>
    </location>
</feature>
<name>A0A0M3J043_ANISI</name>
<dbReference type="AlphaFoldDB" id="A0A0M3J043"/>
<feature type="transmembrane region" description="Helical" evidence="2">
    <location>
        <begin position="12"/>
        <end position="33"/>
    </location>
</feature>
<evidence type="ECO:0000313" key="5">
    <source>
        <dbReference type="WBParaSite" id="ASIM_0000087901-mRNA-1"/>
    </source>
</evidence>
<accession>A0A0M3J043</accession>
<sequence>MPCAGSRARAATFLVCGVQIAFQNRIISIVIPLHFGTFSLKARTSGVLLVAGVGSYMVYRMFVRFLGQNFMWTLVNQTRVDTLNRSDIRLLHPANVLRTSECCSSMFADDEYSSGETGSVVSACTKNTFISTEYSRSRRRYLSSRSARNRSHPTPLRKRDERKAMKGEPVDENCQKKEFTPTHHVYCRSFSARSESEASRGLSQISITPSEKSASLRLIWDDPQWDSEVDLNGQGLLLVYIEQWFSHAGVPLPLLMV</sequence>
<dbReference type="OrthoDB" id="5835957at2759"/>
<keyword evidence="2" id="KW-0472">Membrane</keyword>
<dbReference type="EMBL" id="UYRR01000632">
    <property type="protein sequence ID" value="VDK18078.1"/>
    <property type="molecule type" value="Genomic_DNA"/>
</dbReference>
<dbReference type="Proteomes" id="UP000267096">
    <property type="component" value="Unassembled WGS sequence"/>
</dbReference>
<evidence type="ECO:0000313" key="4">
    <source>
        <dbReference type="Proteomes" id="UP000267096"/>
    </source>
</evidence>
<evidence type="ECO:0000256" key="2">
    <source>
        <dbReference type="SAM" id="Phobius"/>
    </source>
</evidence>
<keyword evidence="2" id="KW-1133">Transmembrane helix</keyword>
<organism evidence="5">
    <name type="scientific">Anisakis simplex</name>
    <name type="common">Herring worm</name>
    <dbReference type="NCBI Taxonomy" id="6269"/>
    <lineage>
        <taxon>Eukaryota</taxon>
        <taxon>Metazoa</taxon>
        <taxon>Ecdysozoa</taxon>
        <taxon>Nematoda</taxon>
        <taxon>Chromadorea</taxon>
        <taxon>Rhabditida</taxon>
        <taxon>Spirurina</taxon>
        <taxon>Ascaridomorpha</taxon>
        <taxon>Ascaridoidea</taxon>
        <taxon>Anisakidae</taxon>
        <taxon>Anisakis</taxon>
        <taxon>Anisakis simplex complex</taxon>
    </lineage>
</organism>